<accession>A0A1F6TZA6</accession>
<dbReference type="Gene3D" id="3.30.110.40">
    <property type="entry name" value="TusA-like domain"/>
    <property type="match status" value="1"/>
</dbReference>
<dbReference type="PANTHER" id="PTHR33279:SF6">
    <property type="entry name" value="SULFUR CARRIER PROTEIN YEDF-RELATED"/>
    <property type="match status" value="1"/>
</dbReference>
<proteinExistence type="inferred from homology"/>
<evidence type="ECO:0000259" key="2">
    <source>
        <dbReference type="PROSITE" id="PS01148"/>
    </source>
</evidence>
<dbReference type="EMBL" id="MFTC01000070">
    <property type="protein sequence ID" value="OGI50412.1"/>
    <property type="molecule type" value="Genomic_DNA"/>
</dbReference>
<dbReference type="CDD" id="cd00291">
    <property type="entry name" value="SirA_YedF_YeeD"/>
    <property type="match status" value="1"/>
</dbReference>
<evidence type="ECO:0000256" key="1">
    <source>
        <dbReference type="ARBA" id="ARBA00008984"/>
    </source>
</evidence>
<dbReference type="InterPro" id="IPR001455">
    <property type="entry name" value="TusA-like"/>
</dbReference>
<dbReference type="AlphaFoldDB" id="A0A1F6TZA6"/>
<evidence type="ECO:0000313" key="4">
    <source>
        <dbReference type="Proteomes" id="UP000179037"/>
    </source>
</evidence>
<comment type="caution">
    <text evidence="3">The sequence shown here is derived from an EMBL/GenBank/DDBJ whole genome shotgun (WGS) entry which is preliminary data.</text>
</comment>
<dbReference type="PANTHER" id="PTHR33279">
    <property type="entry name" value="SULFUR CARRIER PROTEIN YEDF-RELATED"/>
    <property type="match status" value="1"/>
</dbReference>
<dbReference type="Pfam" id="PF01206">
    <property type="entry name" value="TusA"/>
    <property type="match status" value="1"/>
</dbReference>
<sequence>MGQDKPHRTVDTSGTCCPEPLMQAHRAIKTMQPGQVLELISTDIGSRMDIPAWCGRTGHELLRTKEDGKTFRYYVRKRA</sequence>
<reference evidence="3 4" key="1">
    <citation type="journal article" date="2016" name="Nat. Commun.">
        <title>Thousands of microbial genomes shed light on interconnected biogeochemical processes in an aquifer system.</title>
        <authorList>
            <person name="Anantharaman K."/>
            <person name="Brown C.T."/>
            <person name="Hug L.A."/>
            <person name="Sharon I."/>
            <person name="Castelle C.J."/>
            <person name="Probst A.J."/>
            <person name="Thomas B.C."/>
            <person name="Singh A."/>
            <person name="Wilkins M.J."/>
            <person name="Karaoz U."/>
            <person name="Brodie E.L."/>
            <person name="Williams K.H."/>
            <person name="Hubbard S.S."/>
            <person name="Banfield J.F."/>
        </authorList>
    </citation>
    <scope>NUCLEOTIDE SEQUENCE [LARGE SCALE GENOMIC DNA]</scope>
</reference>
<dbReference type="Proteomes" id="UP000179037">
    <property type="component" value="Unassembled WGS sequence"/>
</dbReference>
<comment type="similarity">
    <text evidence="1">Belongs to the sulfur carrier protein TusA family.</text>
</comment>
<name>A0A1F6TZA6_9PROT</name>
<feature type="domain" description="UPF0033" evidence="2">
    <location>
        <begin position="10"/>
        <end position="34"/>
    </location>
</feature>
<dbReference type="STRING" id="1817768.A3A87_01010"/>
<dbReference type="SUPFAM" id="SSF64307">
    <property type="entry name" value="SirA-like"/>
    <property type="match status" value="1"/>
</dbReference>
<dbReference type="InterPro" id="IPR036868">
    <property type="entry name" value="TusA-like_sf"/>
</dbReference>
<organism evidence="3 4">
    <name type="scientific">Candidatus Muproteobacteria bacterium RIFCSPLOWO2_01_FULL_60_18</name>
    <dbReference type="NCBI Taxonomy" id="1817768"/>
    <lineage>
        <taxon>Bacteria</taxon>
        <taxon>Pseudomonadati</taxon>
        <taxon>Pseudomonadota</taxon>
        <taxon>Candidatus Muproteobacteria</taxon>
    </lineage>
</organism>
<dbReference type="PROSITE" id="PS01148">
    <property type="entry name" value="UPF0033"/>
    <property type="match status" value="1"/>
</dbReference>
<gene>
    <name evidence="3" type="ORF">A3A87_01010</name>
</gene>
<protein>
    <recommendedName>
        <fullName evidence="2">UPF0033 domain-containing protein</fullName>
    </recommendedName>
</protein>
<evidence type="ECO:0000313" key="3">
    <source>
        <dbReference type="EMBL" id="OGI50412.1"/>
    </source>
</evidence>